<protein>
    <submittedName>
        <fullName evidence="1">Uncharacterized protein</fullName>
    </submittedName>
</protein>
<accession>A0A0F9I8K0</accession>
<reference evidence="1" key="1">
    <citation type="journal article" date="2015" name="Nature">
        <title>Complex archaea that bridge the gap between prokaryotes and eukaryotes.</title>
        <authorList>
            <person name="Spang A."/>
            <person name="Saw J.H."/>
            <person name="Jorgensen S.L."/>
            <person name="Zaremba-Niedzwiedzka K."/>
            <person name="Martijn J."/>
            <person name="Lind A.E."/>
            <person name="van Eijk R."/>
            <person name="Schleper C."/>
            <person name="Guy L."/>
            <person name="Ettema T.J."/>
        </authorList>
    </citation>
    <scope>NUCLEOTIDE SEQUENCE</scope>
</reference>
<comment type="caution">
    <text evidence="1">The sequence shown here is derived from an EMBL/GenBank/DDBJ whole genome shotgun (WGS) entry which is preliminary data.</text>
</comment>
<dbReference type="AlphaFoldDB" id="A0A0F9I8K0"/>
<name>A0A0F9I8K0_9ZZZZ</name>
<sequence length="153" mass="18422">MVSFLPSKKRSTPEIMGEWCRLWKSYFPGLFVYYQFPKPIRTNMELERMLSKEKQAIFNRVAKANVYRIVATRGEDYLRILHCSPEELQSNIIAEYSEELVRELRVQLASDIKKMTEITLTRSWEYEKFDMDIKKYYQPDKKKKRGDNFVDKD</sequence>
<evidence type="ECO:0000313" key="1">
    <source>
        <dbReference type="EMBL" id="KKL90140.1"/>
    </source>
</evidence>
<organism evidence="1">
    <name type="scientific">marine sediment metagenome</name>
    <dbReference type="NCBI Taxonomy" id="412755"/>
    <lineage>
        <taxon>unclassified sequences</taxon>
        <taxon>metagenomes</taxon>
        <taxon>ecological metagenomes</taxon>
    </lineage>
</organism>
<proteinExistence type="predicted"/>
<dbReference type="EMBL" id="LAZR01020089">
    <property type="protein sequence ID" value="KKL90140.1"/>
    <property type="molecule type" value="Genomic_DNA"/>
</dbReference>
<gene>
    <name evidence="1" type="ORF">LCGC14_1907680</name>
</gene>